<keyword evidence="1" id="KW-0949">S-adenosyl-L-methionine</keyword>
<dbReference type="InterPro" id="IPR023227">
    <property type="entry name" value="SAM_OH_AdoTrfase_C_sf"/>
</dbReference>
<dbReference type="PIRSF" id="PIRSF006779">
    <property type="entry name" value="UCP006779"/>
    <property type="match status" value="1"/>
</dbReference>
<evidence type="ECO:0000259" key="4">
    <source>
        <dbReference type="Pfam" id="PF20257"/>
    </source>
</evidence>
<reference evidence="5 6" key="1">
    <citation type="submission" date="2009-04" db="EMBL/GenBank/DDBJ databases">
        <authorList>
            <person name="Reysenbach A.-L."/>
            <person name="Heidelberg J.F."/>
            <person name="Nelson W.C."/>
        </authorList>
    </citation>
    <scope>NUCLEOTIDE SEQUENCE [LARGE SCALE GENOMIC DNA]</scope>
    <source>
        <strain evidence="5 6">SS-5</strain>
    </source>
</reference>
<dbReference type="InterPro" id="IPR046470">
    <property type="entry name" value="SAM_HAT_C"/>
</dbReference>
<evidence type="ECO:0000313" key="5">
    <source>
        <dbReference type="EMBL" id="EEP60112.1"/>
    </source>
</evidence>
<evidence type="ECO:0000256" key="2">
    <source>
        <dbReference type="ARBA" id="ARBA00024035"/>
    </source>
</evidence>
<dbReference type="RefSeq" id="WP_007547712.1">
    <property type="nucleotide sequence ID" value="NZ_ABZS01000150.1"/>
</dbReference>
<dbReference type="InterPro" id="IPR046469">
    <property type="entry name" value="SAM_HAT_N"/>
</dbReference>
<dbReference type="SUPFAM" id="SSF101852">
    <property type="entry name" value="Bacterial fluorinating enzyme, C-terminal domain"/>
    <property type="match status" value="1"/>
</dbReference>
<dbReference type="Pfam" id="PF01887">
    <property type="entry name" value="SAM_HAT_N"/>
    <property type="match status" value="1"/>
</dbReference>
<dbReference type="EMBL" id="ABZS01000150">
    <property type="protein sequence ID" value="EEP60112.1"/>
    <property type="molecule type" value="Genomic_DNA"/>
</dbReference>
<dbReference type="InterPro" id="IPR023228">
    <property type="entry name" value="SAM_OH_AdoTrfase_N_sf"/>
</dbReference>
<accession>C4FLE1</accession>
<sequence>MSLIALLTDFGLKDGFVGSMKGVILSINPEAKIVDISHEIESFNIIEGSIVLNATYRYFPKGTIFVSVVDPGVGTERKPIIVKTKDYFFVCPDNGLLTLVLKKEKIEKIIEIKNKEFFLESDTNTFHGRDIFAPVAAYLSKGIKPEKFGDEIKNIKTNDIFEPKVLDGRIIGKIIKFDKFGNAITNIEKLPERFEIIYKDYRITKVCRNFLEGEKDKPNLIKGSFGFYELFLPMDSFKDRFNARVFEEFEILSK</sequence>
<protein>
    <submittedName>
        <fullName evidence="5">DUF62-containing protein</fullName>
    </submittedName>
</protein>
<dbReference type="Gene3D" id="2.40.30.90">
    <property type="entry name" value="Bacterial fluorinating enzyme like"/>
    <property type="match status" value="1"/>
</dbReference>
<comment type="similarity">
    <text evidence="2">Belongs to the SAM hydrolase / SAM-dependent halogenase family.</text>
</comment>
<dbReference type="SUPFAM" id="SSF102522">
    <property type="entry name" value="Bacterial fluorinating enzyme, N-terminal domain"/>
    <property type="match status" value="1"/>
</dbReference>
<dbReference type="Pfam" id="PF20257">
    <property type="entry name" value="SAM_HAT_C"/>
    <property type="match status" value="1"/>
</dbReference>
<keyword evidence="6" id="KW-1185">Reference proteome</keyword>
<organism evidence="5 6">
    <name type="scientific">Sulfurihydrogenibium yellowstonense SS-5</name>
    <dbReference type="NCBI Taxonomy" id="432331"/>
    <lineage>
        <taxon>Bacteria</taxon>
        <taxon>Pseudomonadati</taxon>
        <taxon>Aquificota</taxon>
        <taxon>Aquificia</taxon>
        <taxon>Aquificales</taxon>
        <taxon>Hydrogenothermaceae</taxon>
        <taxon>Sulfurihydrogenibium</taxon>
    </lineage>
</organism>
<dbReference type="AlphaFoldDB" id="C4FLE1"/>
<evidence type="ECO:0000256" key="1">
    <source>
        <dbReference type="ARBA" id="ARBA00022691"/>
    </source>
</evidence>
<evidence type="ECO:0000313" key="6">
    <source>
        <dbReference type="Proteomes" id="UP000005540"/>
    </source>
</evidence>
<evidence type="ECO:0000259" key="3">
    <source>
        <dbReference type="Pfam" id="PF01887"/>
    </source>
</evidence>
<dbReference type="InterPro" id="IPR002747">
    <property type="entry name" value="SAM_OH_AdoTrfase"/>
</dbReference>
<comment type="caution">
    <text evidence="5">The sequence shown here is derived from an EMBL/GenBank/DDBJ whole genome shotgun (WGS) entry which is preliminary data.</text>
</comment>
<gene>
    <name evidence="5" type="ORF">SULYE_1395</name>
</gene>
<feature type="domain" description="S-adenosyl-l-methionine hydroxide adenosyltransferase N-terminal" evidence="3">
    <location>
        <begin position="4"/>
        <end position="149"/>
    </location>
</feature>
<name>C4FLE1_9AQUI</name>
<dbReference type="OrthoDB" id="9792195at2"/>
<dbReference type="PANTHER" id="PTHR35092">
    <property type="entry name" value="CHLORINASE MJ1651"/>
    <property type="match status" value="1"/>
</dbReference>
<dbReference type="Proteomes" id="UP000005540">
    <property type="component" value="Unassembled WGS sequence"/>
</dbReference>
<dbReference type="Gene3D" id="3.40.50.10790">
    <property type="entry name" value="S-adenosyl-l-methionine hydroxide adenosyltransferase, N-terminal"/>
    <property type="match status" value="1"/>
</dbReference>
<proteinExistence type="inferred from homology"/>
<feature type="domain" description="S-adenosyl-l-methionine hydroxide adenosyltransferase C-terminal" evidence="4">
    <location>
        <begin position="172"/>
        <end position="247"/>
    </location>
</feature>
<dbReference type="PANTHER" id="PTHR35092:SF1">
    <property type="entry name" value="CHLORINASE MJ1651"/>
    <property type="match status" value="1"/>
</dbReference>